<comment type="subcellular location">
    <subcellularLocation>
        <location evidence="1">Membrane</location>
        <topology evidence="1">Single-pass membrane protein</topology>
    </subcellularLocation>
</comment>
<evidence type="ECO:0000256" key="4">
    <source>
        <dbReference type="ARBA" id="ARBA00022692"/>
    </source>
</evidence>
<dbReference type="InterPro" id="IPR050651">
    <property type="entry name" value="Plant_Cytochrome_P450_Monoox"/>
</dbReference>
<dbReference type="GO" id="GO:0016705">
    <property type="term" value="F:oxidoreductase activity, acting on paired donors, with incorporation or reduction of molecular oxygen"/>
    <property type="evidence" value="ECO:0007669"/>
    <property type="project" value="InterPro"/>
</dbReference>
<reference evidence="12 13" key="1">
    <citation type="journal article" date="2020" name="bioRxiv">
        <title>Sequence and annotation of 42 cannabis genomes reveals extensive copy number variation in cannabinoid synthesis and pathogen resistance genes.</title>
        <authorList>
            <person name="Mckernan K.J."/>
            <person name="Helbert Y."/>
            <person name="Kane L.T."/>
            <person name="Ebling H."/>
            <person name="Zhang L."/>
            <person name="Liu B."/>
            <person name="Eaton Z."/>
            <person name="Mclaughlin S."/>
            <person name="Kingan S."/>
            <person name="Baybayan P."/>
            <person name="Concepcion G."/>
            <person name="Jordan M."/>
            <person name="Riva A."/>
            <person name="Barbazuk W."/>
            <person name="Harkins T."/>
        </authorList>
    </citation>
    <scope>NUCLEOTIDE SEQUENCE [LARGE SCALE GENOMIC DNA]</scope>
    <source>
        <strain evidence="13">cv. Jamaican Lion 4</strain>
        <tissue evidence="12">Leaf</tissue>
    </source>
</reference>
<dbReference type="Proteomes" id="UP000525078">
    <property type="component" value="Unassembled WGS sequence"/>
</dbReference>
<protein>
    <recommendedName>
        <fullName evidence="14">Cytochrome P450</fullName>
    </recommendedName>
</protein>
<dbReference type="GO" id="GO:0020037">
    <property type="term" value="F:heme binding"/>
    <property type="evidence" value="ECO:0007669"/>
    <property type="project" value="InterPro"/>
</dbReference>
<keyword evidence="6 11" id="KW-1133">Transmembrane helix</keyword>
<keyword evidence="4 11" id="KW-0812">Transmembrane</keyword>
<evidence type="ECO:0000256" key="2">
    <source>
        <dbReference type="ARBA" id="ARBA00010617"/>
    </source>
</evidence>
<evidence type="ECO:0000256" key="9">
    <source>
        <dbReference type="ARBA" id="ARBA00023033"/>
    </source>
</evidence>
<dbReference type="InterPro" id="IPR001128">
    <property type="entry name" value="Cyt_P450"/>
</dbReference>
<dbReference type="Pfam" id="PF00067">
    <property type="entry name" value="p450"/>
    <property type="match status" value="1"/>
</dbReference>
<evidence type="ECO:0000256" key="6">
    <source>
        <dbReference type="ARBA" id="ARBA00022989"/>
    </source>
</evidence>
<evidence type="ECO:0000256" key="10">
    <source>
        <dbReference type="ARBA" id="ARBA00023136"/>
    </source>
</evidence>
<dbReference type="AlphaFoldDB" id="A0A7J6E6S3"/>
<keyword evidence="3" id="KW-0349">Heme</keyword>
<dbReference type="InterPro" id="IPR036396">
    <property type="entry name" value="Cyt_P450_sf"/>
</dbReference>
<dbReference type="GO" id="GO:0004497">
    <property type="term" value="F:monooxygenase activity"/>
    <property type="evidence" value="ECO:0007669"/>
    <property type="project" value="UniProtKB-KW"/>
</dbReference>
<dbReference type="GO" id="GO:0016020">
    <property type="term" value="C:membrane"/>
    <property type="evidence" value="ECO:0007669"/>
    <property type="project" value="UniProtKB-SubCell"/>
</dbReference>
<evidence type="ECO:0000256" key="3">
    <source>
        <dbReference type="ARBA" id="ARBA00022617"/>
    </source>
</evidence>
<dbReference type="PANTHER" id="PTHR47947">
    <property type="entry name" value="CYTOCHROME P450 82C3-RELATED"/>
    <property type="match status" value="1"/>
</dbReference>
<evidence type="ECO:0000313" key="13">
    <source>
        <dbReference type="Proteomes" id="UP000525078"/>
    </source>
</evidence>
<evidence type="ECO:0000256" key="7">
    <source>
        <dbReference type="ARBA" id="ARBA00023002"/>
    </source>
</evidence>
<comment type="caution">
    <text evidence="12">The sequence shown here is derived from an EMBL/GenBank/DDBJ whole genome shotgun (WGS) entry which is preliminary data.</text>
</comment>
<proteinExistence type="inferred from homology"/>
<feature type="transmembrane region" description="Helical" evidence="11">
    <location>
        <begin position="6"/>
        <end position="23"/>
    </location>
</feature>
<dbReference type="GO" id="GO:0005506">
    <property type="term" value="F:iron ion binding"/>
    <property type="evidence" value="ECO:0007669"/>
    <property type="project" value="InterPro"/>
</dbReference>
<keyword evidence="9" id="KW-0503">Monooxygenase</keyword>
<evidence type="ECO:0000256" key="5">
    <source>
        <dbReference type="ARBA" id="ARBA00022723"/>
    </source>
</evidence>
<gene>
    <name evidence="12" type="ORF">F8388_004165</name>
</gene>
<dbReference type="EMBL" id="JAATIP010000284">
    <property type="protein sequence ID" value="KAF4354153.1"/>
    <property type="molecule type" value="Genomic_DNA"/>
</dbReference>
<dbReference type="SUPFAM" id="SSF48264">
    <property type="entry name" value="Cytochrome P450"/>
    <property type="match status" value="1"/>
</dbReference>
<keyword evidence="8" id="KW-0408">Iron</keyword>
<keyword evidence="10 11" id="KW-0472">Membrane</keyword>
<accession>A0A7J6E6S3</accession>
<keyword evidence="5" id="KW-0479">Metal-binding</keyword>
<evidence type="ECO:0000313" key="12">
    <source>
        <dbReference type="EMBL" id="KAF4354153.1"/>
    </source>
</evidence>
<keyword evidence="7" id="KW-0560">Oxidoreductase</keyword>
<name>A0A7J6E6S3_CANSA</name>
<evidence type="ECO:0000256" key="11">
    <source>
        <dbReference type="SAM" id="Phobius"/>
    </source>
</evidence>
<evidence type="ECO:0000256" key="1">
    <source>
        <dbReference type="ARBA" id="ARBA00004167"/>
    </source>
</evidence>
<evidence type="ECO:0008006" key="14">
    <source>
        <dbReference type="Google" id="ProtNLM"/>
    </source>
</evidence>
<evidence type="ECO:0000256" key="8">
    <source>
        <dbReference type="ARBA" id="ARBA00023004"/>
    </source>
</evidence>
<dbReference type="PANTHER" id="PTHR47947:SF62">
    <property type="entry name" value="CYTOCHROME P450, FAMILY 81, SUBFAMILY D, POLYPEPTIDE 5"/>
    <property type="match status" value="1"/>
</dbReference>
<sequence>MDTTPFSSIIVFFILIILFLLLQTKKRHRCGDKNLPPSPPSYPILGHLHLLKPPIHRTFRDLSQKYGPILLLRLRTRRIVVITSPSIVEECFTKNDVVLANRPRYLLGNYNNTTMTTSSYGDHWRNLRRISTIEIFSSSRLNSFWGIRRDEINYGYSLTITS</sequence>
<organism evidence="12 13">
    <name type="scientific">Cannabis sativa</name>
    <name type="common">Hemp</name>
    <name type="synonym">Marijuana</name>
    <dbReference type="NCBI Taxonomy" id="3483"/>
    <lineage>
        <taxon>Eukaryota</taxon>
        <taxon>Viridiplantae</taxon>
        <taxon>Streptophyta</taxon>
        <taxon>Embryophyta</taxon>
        <taxon>Tracheophyta</taxon>
        <taxon>Spermatophyta</taxon>
        <taxon>Magnoliopsida</taxon>
        <taxon>eudicotyledons</taxon>
        <taxon>Gunneridae</taxon>
        <taxon>Pentapetalae</taxon>
        <taxon>rosids</taxon>
        <taxon>fabids</taxon>
        <taxon>Rosales</taxon>
        <taxon>Cannabaceae</taxon>
        <taxon>Cannabis</taxon>
    </lineage>
</organism>
<dbReference type="Gene3D" id="1.10.630.10">
    <property type="entry name" value="Cytochrome P450"/>
    <property type="match status" value="1"/>
</dbReference>
<comment type="similarity">
    <text evidence="2">Belongs to the cytochrome P450 family.</text>
</comment>